<dbReference type="Pfam" id="PF01632">
    <property type="entry name" value="Ribosomal_L35p"/>
    <property type="match status" value="1"/>
</dbReference>
<dbReference type="AlphaFoldDB" id="A0A8C0MTU3"/>
<keyword evidence="3" id="KW-0809">Transit peptide</keyword>
<comment type="similarity">
    <text evidence="2">Belongs to the bacterial ribosomal protein bL35 family.</text>
</comment>
<evidence type="ECO:0000256" key="2">
    <source>
        <dbReference type="ARBA" id="ARBA00006598"/>
    </source>
</evidence>
<feature type="region of interest" description="Disordered" evidence="9">
    <location>
        <begin position="155"/>
        <end position="174"/>
    </location>
</feature>
<evidence type="ECO:0000256" key="3">
    <source>
        <dbReference type="ARBA" id="ARBA00022946"/>
    </source>
</evidence>
<evidence type="ECO:0000256" key="9">
    <source>
        <dbReference type="SAM" id="MobiDB-lite"/>
    </source>
</evidence>
<dbReference type="InterPro" id="IPR021137">
    <property type="entry name" value="Ribosomal_bL35-like"/>
</dbReference>
<dbReference type="Ensembl" id="ENSCAFT00030014957.1">
    <property type="protein sequence ID" value="ENSCAFP00030013053.1"/>
    <property type="gene ID" value="ENSCAFG00030008110.1"/>
</dbReference>
<dbReference type="OrthoDB" id="5847109at2759"/>
<dbReference type="PANTHER" id="PTHR15909:SF0">
    <property type="entry name" value="LARGE RIBOSOMAL SUBUNIT PROTEIN BL35M"/>
    <property type="match status" value="1"/>
</dbReference>
<dbReference type="GO" id="GO:0005840">
    <property type="term" value="C:ribosome"/>
    <property type="evidence" value="ECO:0007669"/>
    <property type="project" value="UniProtKB-KW"/>
</dbReference>
<reference evidence="10" key="2">
    <citation type="submission" date="2025-08" db="UniProtKB">
        <authorList>
            <consortium name="Ensembl"/>
        </authorList>
    </citation>
    <scope>IDENTIFICATION</scope>
</reference>
<name>A0A8C0MTU3_CANLF</name>
<reference evidence="10" key="1">
    <citation type="submission" date="2019-03" db="EMBL/GenBank/DDBJ databases">
        <authorList>
            <person name="Warren W.C."/>
            <person name="Johnson G.S."/>
        </authorList>
    </citation>
    <scope>NUCLEOTIDE SEQUENCE [LARGE SCALE GENOMIC DNA]</scope>
    <source>
        <strain evidence="10">Basenji</strain>
    </source>
</reference>
<gene>
    <name evidence="10" type="primary">MRPL35</name>
</gene>
<evidence type="ECO:0000256" key="5">
    <source>
        <dbReference type="ARBA" id="ARBA00023128"/>
    </source>
</evidence>
<evidence type="ECO:0000256" key="1">
    <source>
        <dbReference type="ARBA" id="ARBA00004173"/>
    </source>
</evidence>
<dbReference type="Gene3D" id="4.10.410.60">
    <property type="match status" value="1"/>
</dbReference>
<dbReference type="GO" id="GO:1990904">
    <property type="term" value="C:ribonucleoprotein complex"/>
    <property type="evidence" value="ECO:0007669"/>
    <property type="project" value="UniProtKB-KW"/>
</dbReference>
<dbReference type="Proteomes" id="UP000694429">
    <property type="component" value="Chromosome 17"/>
</dbReference>
<comment type="subcellular location">
    <subcellularLocation>
        <location evidence="1">Mitochondrion</location>
    </subcellularLocation>
</comment>
<evidence type="ECO:0000313" key="10">
    <source>
        <dbReference type="Ensembl" id="ENSCAFP00030013053.1"/>
    </source>
</evidence>
<dbReference type="GO" id="GO:0006412">
    <property type="term" value="P:translation"/>
    <property type="evidence" value="ECO:0007669"/>
    <property type="project" value="InterPro"/>
</dbReference>
<dbReference type="GO" id="GO:0005739">
    <property type="term" value="C:mitochondrion"/>
    <property type="evidence" value="ECO:0007669"/>
    <property type="project" value="UniProtKB-SubCell"/>
</dbReference>
<evidence type="ECO:0000256" key="4">
    <source>
        <dbReference type="ARBA" id="ARBA00022980"/>
    </source>
</evidence>
<evidence type="ECO:0000256" key="6">
    <source>
        <dbReference type="ARBA" id="ARBA00023274"/>
    </source>
</evidence>
<organism evidence="10 11">
    <name type="scientific">Canis lupus familiaris</name>
    <name type="common">Dog</name>
    <name type="synonym">Canis familiaris</name>
    <dbReference type="NCBI Taxonomy" id="9615"/>
    <lineage>
        <taxon>Eukaryota</taxon>
        <taxon>Metazoa</taxon>
        <taxon>Chordata</taxon>
        <taxon>Craniata</taxon>
        <taxon>Vertebrata</taxon>
        <taxon>Euteleostomi</taxon>
        <taxon>Mammalia</taxon>
        <taxon>Eutheria</taxon>
        <taxon>Laurasiatheria</taxon>
        <taxon>Carnivora</taxon>
        <taxon>Caniformia</taxon>
        <taxon>Canidae</taxon>
        <taxon>Canis</taxon>
    </lineage>
</organism>
<keyword evidence="4" id="KW-0689">Ribosomal protein</keyword>
<evidence type="ECO:0000256" key="8">
    <source>
        <dbReference type="ARBA" id="ARBA00035418"/>
    </source>
</evidence>
<dbReference type="SUPFAM" id="SSF143034">
    <property type="entry name" value="L35p-like"/>
    <property type="match status" value="1"/>
</dbReference>
<evidence type="ECO:0000256" key="7">
    <source>
        <dbReference type="ARBA" id="ARBA00035273"/>
    </source>
</evidence>
<dbReference type="InterPro" id="IPR037229">
    <property type="entry name" value="Ribosomal_bL35_sf"/>
</dbReference>
<dbReference type="GO" id="GO:0003735">
    <property type="term" value="F:structural constituent of ribosome"/>
    <property type="evidence" value="ECO:0007669"/>
    <property type="project" value="InterPro"/>
</dbReference>
<evidence type="ECO:0000313" key="11">
    <source>
        <dbReference type="Proteomes" id="UP000694429"/>
    </source>
</evidence>
<keyword evidence="5" id="KW-0496">Mitochondrion</keyword>
<sequence>MAAPVFARAVKAASGVLRPLVSSAYQNYVKNACLSSAQSTRHFSSLQTPIVSSAPRLSTCVGNLTCGHTAAILSRVAPLLSNVLKLPVRTVTYFSSRKGKRKTVKAVIYRFLRLHSGLWLRRKAGYKKKLWKKTTARKRRLREFVFCNKTQKSVQEVGRNRGRGTSRLHAEHRT</sequence>
<accession>A0A8C0MTU3</accession>
<proteinExistence type="inferred from homology"/>
<dbReference type="PANTHER" id="PTHR15909">
    <property type="entry name" value="39S RIBOSOMAL PROTEIN L35, MITOCHONDRIAL"/>
    <property type="match status" value="1"/>
</dbReference>
<protein>
    <recommendedName>
        <fullName evidence="7">Large ribosomal subunit protein bL35m</fullName>
    </recommendedName>
    <alternativeName>
        <fullName evidence="8">39S ribosomal protein L35, mitochondrial</fullName>
    </alternativeName>
</protein>
<dbReference type="InterPro" id="IPR019338">
    <property type="entry name" value="Ribosomal_bL35m"/>
</dbReference>
<keyword evidence="6" id="KW-0687">Ribonucleoprotein</keyword>